<feature type="domain" description="Zn(2)-C6 fungal-type" evidence="6">
    <location>
        <begin position="17"/>
        <end position="49"/>
    </location>
</feature>
<dbReference type="CDD" id="cd00067">
    <property type="entry name" value="GAL4"/>
    <property type="match status" value="1"/>
</dbReference>
<dbReference type="SUPFAM" id="SSF57701">
    <property type="entry name" value="Zn2/Cys6 DNA-binding domain"/>
    <property type="match status" value="1"/>
</dbReference>
<keyword evidence="5" id="KW-0539">Nucleus</keyword>
<evidence type="ECO:0000313" key="7">
    <source>
        <dbReference type="EMBL" id="KAJ3845324.1"/>
    </source>
</evidence>
<dbReference type="PANTHER" id="PTHR47338">
    <property type="entry name" value="ZN(II)2CYS6 TRANSCRIPTION FACTOR (EUROFUNG)-RELATED"/>
    <property type="match status" value="1"/>
</dbReference>
<dbReference type="Pfam" id="PF00172">
    <property type="entry name" value="Zn_clus"/>
    <property type="match status" value="1"/>
</dbReference>
<dbReference type="PANTHER" id="PTHR47338:SF29">
    <property type="entry name" value="ZN(2)-C6 FUNGAL-TYPE DOMAIN-CONTAINING PROTEIN"/>
    <property type="match status" value="1"/>
</dbReference>
<gene>
    <name evidence="7" type="ORF">F5878DRAFT_268467</name>
</gene>
<keyword evidence="3" id="KW-0805">Transcription regulation</keyword>
<sequence>MSSHRSTGSTSLRKGQACIYCRRRKMKCDGARPICGPCRRGQRPEDCEYTDRHGQSRMEALEESIARLSARIHELENPVAPSEEPVVLRQPYGESFTGTSSSRLRSTVLAVPSPGAMNAAGALAPLVEPPRDVILTFLNNFFEHALCLGFFLSAHDFQVSALLPYPLGDHRRPLSSLLAVVYFFGCFLSEDPAWQARSSDYLAKALESSNTSSLASQHPQKVLHTIQVEVLLANYLFSAGRLLEGRYHISTAMSLCVGSGLSTIRSPALLLEDGSSTGFFRKANSPLEVGERIMAWWVTLSLDQGWAAAFEVNSYNDPIIAETETPWPLPVEEYIRGRLISDSPRAALTVQGFLDGNDGEHSFTASPLELAAKAALLWKQSHLLKEASQVMDIAPLSAATRARTDELLLVLNARRGDGDTIYAPGFSLLLARGIAHAALISLICLRSSNSEGLEKVVNSSLSILGIIEKLDPRAIHINPLFTMLWTLASRSLIDILQRVPAIQGDQRNTLVIAIRDGLLAMDRFGSKSDLTKHQVHKIHEVLQNL</sequence>
<dbReference type="Gene3D" id="4.10.240.10">
    <property type="entry name" value="Zn(2)-C6 fungal-type DNA-binding domain"/>
    <property type="match status" value="1"/>
</dbReference>
<organism evidence="7 8">
    <name type="scientific">Lentinula raphanica</name>
    <dbReference type="NCBI Taxonomy" id="153919"/>
    <lineage>
        <taxon>Eukaryota</taxon>
        <taxon>Fungi</taxon>
        <taxon>Dikarya</taxon>
        <taxon>Basidiomycota</taxon>
        <taxon>Agaricomycotina</taxon>
        <taxon>Agaricomycetes</taxon>
        <taxon>Agaricomycetidae</taxon>
        <taxon>Agaricales</taxon>
        <taxon>Marasmiineae</taxon>
        <taxon>Omphalotaceae</taxon>
        <taxon>Lentinula</taxon>
    </lineage>
</organism>
<dbReference type="CDD" id="cd12148">
    <property type="entry name" value="fungal_TF_MHR"/>
    <property type="match status" value="1"/>
</dbReference>
<proteinExistence type="predicted"/>
<evidence type="ECO:0000256" key="4">
    <source>
        <dbReference type="ARBA" id="ARBA00023163"/>
    </source>
</evidence>
<evidence type="ECO:0000313" key="8">
    <source>
        <dbReference type="Proteomes" id="UP001163846"/>
    </source>
</evidence>
<name>A0AA38UL81_9AGAR</name>
<evidence type="ECO:0000256" key="1">
    <source>
        <dbReference type="ARBA" id="ARBA00004123"/>
    </source>
</evidence>
<reference evidence="7" key="1">
    <citation type="submission" date="2022-08" db="EMBL/GenBank/DDBJ databases">
        <authorList>
            <consortium name="DOE Joint Genome Institute"/>
            <person name="Min B."/>
            <person name="Riley R."/>
            <person name="Sierra-Patev S."/>
            <person name="Naranjo-Ortiz M."/>
            <person name="Looney B."/>
            <person name="Konkel Z."/>
            <person name="Slot J.C."/>
            <person name="Sakamoto Y."/>
            <person name="Steenwyk J.L."/>
            <person name="Rokas A."/>
            <person name="Carro J."/>
            <person name="Camarero S."/>
            <person name="Ferreira P."/>
            <person name="Molpeceres G."/>
            <person name="Ruiz-Duenas F.J."/>
            <person name="Serrano A."/>
            <person name="Henrissat B."/>
            <person name="Drula E."/>
            <person name="Hughes K.W."/>
            <person name="Mata J.L."/>
            <person name="Ishikawa N.K."/>
            <person name="Vargas-Isla R."/>
            <person name="Ushijima S."/>
            <person name="Smith C.A."/>
            <person name="Ahrendt S."/>
            <person name="Andreopoulos W."/>
            <person name="He G."/>
            <person name="Labutti K."/>
            <person name="Lipzen A."/>
            <person name="Ng V."/>
            <person name="Sandor L."/>
            <person name="Barry K."/>
            <person name="Martinez A.T."/>
            <person name="Xiao Y."/>
            <person name="Gibbons J.G."/>
            <person name="Terashima K."/>
            <person name="Hibbett D.S."/>
            <person name="Grigoriev I.V."/>
        </authorList>
    </citation>
    <scope>NUCLEOTIDE SEQUENCE</scope>
    <source>
        <strain evidence="7">TFB9207</strain>
    </source>
</reference>
<dbReference type="PROSITE" id="PS50048">
    <property type="entry name" value="ZN2_CY6_FUNGAL_2"/>
    <property type="match status" value="1"/>
</dbReference>
<comment type="subcellular location">
    <subcellularLocation>
        <location evidence="1">Nucleus</location>
    </subcellularLocation>
</comment>
<keyword evidence="2" id="KW-0479">Metal-binding</keyword>
<dbReference type="PROSITE" id="PS00463">
    <property type="entry name" value="ZN2_CY6_FUNGAL_1"/>
    <property type="match status" value="1"/>
</dbReference>
<dbReference type="SMART" id="SM00066">
    <property type="entry name" value="GAL4"/>
    <property type="match status" value="1"/>
</dbReference>
<accession>A0AA38UL81</accession>
<dbReference type="GO" id="GO:0000981">
    <property type="term" value="F:DNA-binding transcription factor activity, RNA polymerase II-specific"/>
    <property type="evidence" value="ECO:0007669"/>
    <property type="project" value="InterPro"/>
</dbReference>
<evidence type="ECO:0000256" key="3">
    <source>
        <dbReference type="ARBA" id="ARBA00023015"/>
    </source>
</evidence>
<evidence type="ECO:0000256" key="5">
    <source>
        <dbReference type="ARBA" id="ARBA00023242"/>
    </source>
</evidence>
<comment type="caution">
    <text evidence="7">The sequence shown here is derived from an EMBL/GenBank/DDBJ whole genome shotgun (WGS) entry which is preliminary data.</text>
</comment>
<dbReference type="GO" id="GO:0005634">
    <property type="term" value="C:nucleus"/>
    <property type="evidence" value="ECO:0007669"/>
    <property type="project" value="UniProtKB-SubCell"/>
</dbReference>
<dbReference type="GO" id="GO:0008270">
    <property type="term" value="F:zinc ion binding"/>
    <property type="evidence" value="ECO:0007669"/>
    <property type="project" value="InterPro"/>
</dbReference>
<dbReference type="Proteomes" id="UP001163846">
    <property type="component" value="Unassembled WGS sequence"/>
</dbReference>
<keyword evidence="4" id="KW-0804">Transcription</keyword>
<keyword evidence="8" id="KW-1185">Reference proteome</keyword>
<dbReference type="InterPro" id="IPR050815">
    <property type="entry name" value="TF_fung"/>
</dbReference>
<evidence type="ECO:0000256" key="2">
    <source>
        <dbReference type="ARBA" id="ARBA00022723"/>
    </source>
</evidence>
<dbReference type="InterPro" id="IPR036864">
    <property type="entry name" value="Zn2-C6_fun-type_DNA-bd_sf"/>
</dbReference>
<dbReference type="InterPro" id="IPR001138">
    <property type="entry name" value="Zn2Cys6_DnaBD"/>
</dbReference>
<protein>
    <recommendedName>
        <fullName evidence="6">Zn(2)-C6 fungal-type domain-containing protein</fullName>
    </recommendedName>
</protein>
<evidence type="ECO:0000259" key="6">
    <source>
        <dbReference type="PROSITE" id="PS50048"/>
    </source>
</evidence>
<dbReference type="AlphaFoldDB" id="A0AA38UL81"/>
<dbReference type="EMBL" id="MU805938">
    <property type="protein sequence ID" value="KAJ3845324.1"/>
    <property type="molecule type" value="Genomic_DNA"/>
</dbReference>